<protein>
    <recommendedName>
        <fullName evidence="3">Acetyltransferase (GNAT) domain-containing protein</fullName>
    </recommendedName>
</protein>
<gene>
    <name evidence="1" type="ORF">GCM10007049_02780</name>
</gene>
<dbReference type="InterPro" id="IPR016181">
    <property type="entry name" value="Acyl_CoA_acyltransferase"/>
</dbReference>
<evidence type="ECO:0000313" key="2">
    <source>
        <dbReference type="Proteomes" id="UP000619457"/>
    </source>
</evidence>
<name>A0A918PLK7_9BACT</name>
<dbReference type="SUPFAM" id="SSF55729">
    <property type="entry name" value="Acyl-CoA N-acyltransferases (Nat)"/>
    <property type="match status" value="1"/>
</dbReference>
<dbReference type="EMBL" id="BMWX01000001">
    <property type="protein sequence ID" value="GGZ14365.1"/>
    <property type="molecule type" value="Genomic_DNA"/>
</dbReference>
<evidence type="ECO:0000313" key="1">
    <source>
        <dbReference type="EMBL" id="GGZ14365.1"/>
    </source>
</evidence>
<dbReference type="Proteomes" id="UP000619457">
    <property type="component" value="Unassembled WGS sequence"/>
</dbReference>
<comment type="caution">
    <text evidence="1">The sequence shown here is derived from an EMBL/GenBank/DDBJ whole genome shotgun (WGS) entry which is preliminary data.</text>
</comment>
<accession>A0A918PLK7</accession>
<sequence length="304" mass="35497">MNIAKNYEFIIQENPEIEHPYFLLDYQSGAGERYYMAKLSKKAKVKVMITFVIGEDKVAYSLPNAPFGGFWADKKVSTESLVSIMEELFRELKIMGVKTFKVNQSTILYEENSPLINYVMDSQGFALKKILLHHYMVDRKFIKGYVQAKAPKHKKKLKKLEYLTEVSGIKTFNFLKNIKKWRSQRGHDYKLSEERLIHQVAAYPERYHLVSVMQDAEPLAHALCVRLTPNSLYYFLPAIDPQRQQSYTGEALLFEVVRLGESLGVDFIDLGSSDLENQPNHNLIRFKNKYANQRVNKYNWEIEF</sequence>
<proteinExistence type="predicted"/>
<reference evidence="1" key="2">
    <citation type="submission" date="2020-09" db="EMBL/GenBank/DDBJ databases">
        <authorList>
            <person name="Sun Q."/>
            <person name="Kim S."/>
        </authorList>
    </citation>
    <scope>NUCLEOTIDE SEQUENCE</scope>
    <source>
        <strain evidence="1">KCTC 12368</strain>
    </source>
</reference>
<dbReference type="Gene3D" id="3.40.630.30">
    <property type="match status" value="1"/>
</dbReference>
<dbReference type="RefSeq" id="WP_018474487.1">
    <property type="nucleotide sequence ID" value="NZ_BMWX01000001.1"/>
</dbReference>
<evidence type="ECO:0008006" key="3">
    <source>
        <dbReference type="Google" id="ProtNLM"/>
    </source>
</evidence>
<dbReference type="AlphaFoldDB" id="A0A918PLK7"/>
<organism evidence="1 2">
    <name type="scientific">Echinicola pacifica</name>
    <dbReference type="NCBI Taxonomy" id="346377"/>
    <lineage>
        <taxon>Bacteria</taxon>
        <taxon>Pseudomonadati</taxon>
        <taxon>Bacteroidota</taxon>
        <taxon>Cytophagia</taxon>
        <taxon>Cytophagales</taxon>
        <taxon>Cyclobacteriaceae</taxon>
        <taxon>Echinicola</taxon>
    </lineage>
</organism>
<keyword evidence="2" id="KW-1185">Reference proteome</keyword>
<reference evidence="1" key="1">
    <citation type="journal article" date="2014" name="Int. J. Syst. Evol. Microbiol.">
        <title>Complete genome sequence of Corynebacterium casei LMG S-19264T (=DSM 44701T), isolated from a smear-ripened cheese.</title>
        <authorList>
            <consortium name="US DOE Joint Genome Institute (JGI-PGF)"/>
            <person name="Walter F."/>
            <person name="Albersmeier A."/>
            <person name="Kalinowski J."/>
            <person name="Ruckert C."/>
        </authorList>
    </citation>
    <scope>NUCLEOTIDE SEQUENCE</scope>
    <source>
        <strain evidence="1">KCTC 12368</strain>
    </source>
</reference>